<dbReference type="EMBL" id="ABVL01000005">
    <property type="protein sequence ID" value="EDY20217.1"/>
    <property type="molecule type" value="Genomic_DNA"/>
</dbReference>
<keyword evidence="11" id="KW-1185">Reference proteome</keyword>
<evidence type="ECO:0000256" key="3">
    <source>
        <dbReference type="ARBA" id="ARBA00022676"/>
    </source>
</evidence>
<dbReference type="PANTHER" id="PTHR33908:SF11">
    <property type="entry name" value="MEMBRANE PROTEIN"/>
    <property type="match status" value="1"/>
</dbReference>
<dbReference type="GO" id="GO:0005886">
    <property type="term" value="C:plasma membrane"/>
    <property type="evidence" value="ECO:0007669"/>
    <property type="project" value="UniProtKB-SubCell"/>
</dbReference>
<evidence type="ECO:0000256" key="1">
    <source>
        <dbReference type="ARBA" id="ARBA00004651"/>
    </source>
</evidence>
<keyword evidence="5 8" id="KW-0812">Transmembrane</keyword>
<evidence type="ECO:0000313" key="11">
    <source>
        <dbReference type="Proteomes" id="UP000005824"/>
    </source>
</evidence>
<proteinExistence type="predicted"/>
<accession>B4CZQ3</accession>
<gene>
    <name evidence="10" type="ORF">CfE428DRAFT_2141</name>
</gene>
<evidence type="ECO:0000259" key="9">
    <source>
        <dbReference type="Pfam" id="PF13231"/>
    </source>
</evidence>
<feature type="transmembrane region" description="Helical" evidence="8">
    <location>
        <begin position="182"/>
        <end position="205"/>
    </location>
</feature>
<evidence type="ECO:0000256" key="2">
    <source>
        <dbReference type="ARBA" id="ARBA00022475"/>
    </source>
</evidence>
<sequence precursor="true">MILAPNSRFWWIGLFVAIGLLGWSFASDFTAPWTDQIDGNGACWSQSAHNTLAAGIIATAGVPSAFYFGTPPIPPEGFYTHHPPLLSLMLTGMFAIFGEAEWVARLLPIAFSFLGVVLLWLLVKECVNARAATFAAIAFSAMPMELRYGRMVNFEPINLVWMLALLLAWQRWEVDGRRWWPILLAALLCEWTAWLGYLFVLAVCLSAYGLARRNRRVMIGLLVTLPVSLLLFAVQIKLARPDSWHDLSIALHYRMGSVISWPEWFARIGSLLVAHIQPALWILGLLGTVFVIQRRDDRPLRQLGWSASCFFVLSVFYIFFFRNASAIHDYASFYFTVPVAMLAGVGLDAAACWCDRRGNALHLVGTAVTLGILGYLAIVGQRETVGLRRPFRILSDENFEPSQLIPELGHAMRDRFGKDVAIVCNFLPTYGPQLHYYAQHDLLPCVFTADEWTEVIADPQNAPVGGVIWLQDPRAAEIVAKLPPGPQEQIAIRGIPFCFWHPKSGPAPGPR</sequence>
<organism evidence="10 11">
    <name type="scientific">Chthoniobacter flavus Ellin428</name>
    <dbReference type="NCBI Taxonomy" id="497964"/>
    <lineage>
        <taxon>Bacteria</taxon>
        <taxon>Pseudomonadati</taxon>
        <taxon>Verrucomicrobiota</taxon>
        <taxon>Spartobacteria</taxon>
        <taxon>Chthoniobacterales</taxon>
        <taxon>Chthoniobacteraceae</taxon>
        <taxon>Chthoniobacter</taxon>
    </lineage>
</organism>
<feature type="transmembrane region" description="Helical" evidence="8">
    <location>
        <begin position="360"/>
        <end position="380"/>
    </location>
</feature>
<reference evidence="10 11" key="1">
    <citation type="journal article" date="2011" name="J. Bacteriol.">
        <title>Genome sequence of Chthoniobacter flavus Ellin428, an aerobic heterotrophic soil bacterium.</title>
        <authorList>
            <person name="Kant R."/>
            <person name="van Passel M.W."/>
            <person name="Palva A."/>
            <person name="Lucas S."/>
            <person name="Lapidus A."/>
            <person name="Glavina Del Rio T."/>
            <person name="Dalin E."/>
            <person name="Tice H."/>
            <person name="Bruce D."/>
            <person name="Goodwin L."/>
            <person name="Pitluck S."/>
            <person name="Larimer F.W."/>
            <person name="Land M.L."/>
            <person name="Hauser L."/>
            <person name="Sangwan P."/>
            <person name="de Vos W.M."/>
            <person name="Janssen P.H."/>
            <person name="Smidt H."/>
        </authorList>
    </citation>
    <scope>NUCLEOTIDE SEQUENCE [LARGE SCALE GENOMIC DNA]</scope>
    <source>
        <strain evidence="10 11">Ellin428</strain>
    </source>
</reference>
<feature type="transmembrane region" description="Helical" evidence="8">
    <location>
        <begin position="50"/>
        <end position="69"/>
    </location>
</feature>
<feature type="transmembrane region" description="Helical" evidence="8">
    <location>
        <begin position="303"/>
        <end position="321"/>
    </location>
</feature>
<feature type="transmembrane region" description="Helical" evidence="8">
    <location>
        <begin position="103"/>
        <end position="123"/>
    </location>
</feature>
<evidence type="ECO:0000256" key="7">
    <source>
        <dbReference type="ARBA" id="ARBA00023136"/>
    </source>
</evidence>
<dbReference type="GO" id="GO:0009103">
    <property type="term" value="P:lipopolysaccharide biosynthetic process"/>
    <property type="evidence" value="ECO:0007669"/>
    <property type="project" value="UniProtKB-ARBA"/>
</dbReference>
<keyword evidence="4" id="KW-0808">Transferase</keyword>
<evidence type="ECO:0000313" key="10">
    <source>
        <dbReference type="EMBL" id="EDY20217.1"/>
    </source>
</evidence>
<comment type="caution">
    <text evidence="10">The sequence shown here is derived from an EMBL/GenBank/DDBJ whole genome shotgun (WGS) entry which is preliminary data.</text>
</comment>
<evidence type="ECO:0000256" key="5">
    <source>
        <dbReference type="ARBA" id="ARBA00022692"/>
    </source>
</evidence>
<dbReference type="InterPro" id="IPR050297">
    <property type="entry name" value="LipidA_mod_glycosyltrf_83"/>
</dbReference>
<dbReference type="Proteomes" id="UP000005824">
    <property type="component" value="Unassembled WGS sequence"/>
</dbReference>
<dbReference type="Pfam" id="PF13231">
    <property type="entry name" value="PMT_2"/>
    <property type="match status" value="1"/>
</dbReference>
<evidence type="ECO:0000256" key="8">
    <source>
        <dbReference type="SAM" id="Phobius"/>
    </source>
</evidence>
<feature type="transmembrane region" description="Helical" evidence="8">
    <location>
        <begin position="152"/>
        <end position="170"/>
    </location>
</feature>
<feature type="domain" description="Glycosyltransferase RgtA/B/C/D-like" evidence="9">
    <location>
        <begin position="81"/>
        <end position="198"/>
    </location>
</feature>
<keyword evidence="3" id="KW-0328">Glycosyltransferase</keyword>
<comment type="subcellular location">
    <subcellularLocation>
        <location evidence="1">Cell membrane</location>
        <topology evidence="1">Multi-pass membrane protein</topology>
    </subcellularLocation>
</comment>
<dbReference type="GO" id="GO:0016763">
    <property type="term" value="F:pentosyltransferase activity"/>
    <property type="evidence" value="ECO:0007669"/>
    <property type="project" value="TreeGrafter"/>
</dbReference>
<evidence type="ECO:0000256" key="6">
    <source>
        <dbReference type="ARBA" id="ARBA00022989"/>
    </source>
</evidence>
<dbReference type="RefSeq" id="WP_006979466.1">
    <property type="nucleotide sequence ID" value="NZ_ABVL01000005.1"/>
</dbReference>
<keyword evidence="6 8" id="KW-1133">Transmembrane helix</keyword>
<feature type="transmembrane region" description="Helical" evidence="8">
    <location>
        <begin position="264"/>
        <end position="291"/>
    </location>
</feature>
<feature type="transmembrane region" description="Helical" evidence="8">
    <location>
        <begin position="217"/>
        <end position="236"/>
    </location>
</feature>
<dbReference type="PANTHER" id="PTHR33908">
    <property type="entry name" value="MANNOSYLTRANSFERASE YKCB-RELATED"/>
    <property type="match status" value="1"/>
</dbReference>
<dbReference type="eggNOG" id="COG1807">
    <property type="taxonomic scope" value="Bacteria"/>
</dbReference>
<keyword evidence="2" id="KW-1003">Cell membrane</keyword>
<protein>
    <recommendedName>
        <fullName evidence="9">Glycosyltransferase RgtA/B/C/D-like domain-containing protein</fullName>
    </recommendedName>
</protein>
<evidence type="ECO:0000256" key="4">
    <source>
        <dbReference type="ARBA" id="ARBA00022679"/>
    </source>
</evidence>
<feature type="transmembrane region" description="Helical" evidence="8">
    <location>
        <begin position="333"/>
        <end position="353"/>
    </location>
</feature>
<dbReference type="InParanoid" id="B4CZQ3"/>
<name>B4CZQ3_9BACT</name>
<dbReference type="AlphaFoldDB" id="B4CZQ3"/>
<keyword evidence="7 8" id="KW-0472">Membrane</keyword>
<dbReference type="InterPro" id="IPR038731">
    <property type="entry name" value="RgtA/B/C-like"/>
</dbReference>